<evidence type="ECO:0000313" key="2">
    <source>
        <dbReference type="EMBL" id="QJG67210.1"/>
    </source>
</evidence>
<accession>A0A858U415</accession>
<evidence type="ECO:0000313" key="3">
    <source>
        <dbReference type="Proteomes" id="UP000501060"/>
    </source>
</evidence>
<dbReference type="InterPro" id="IPR011009">
    <property type="entry name" value="Kinase-like_dom_sf"/>
</dbReference>
<dbReference type="PANTHER" id="PTHR40086">
    <property type="entry name" value="PHOSPHOTRANSFERASE YTMP-RELATED"/>
    <property type="match status" value="1"/>
</dbReference>
<dbReference type="EMBL" id="CP051481">
    <property type="protein sequence ID" value="QJG67210.1"/>
    <property type="molecule type" value="Genomic_DNA"/>
</dbReference>
<keyword evidence="2" id="KW-0808">Transferase</keyword>
<dbReference type="Gene3D" id="3.90.1200.10">
    <property type="match status" value="1"/>
</dbReference>
<reference evidence="2 3" key="1">
    <citation type="submission" date="2020-04" db="EMBL/GenBank/DDBJ databases">
        <title>Novel Mycoplasma species detected in Phocoena phocoena (harbor porpoise) from the USA.</title>
        <authorList>
            <person name="Volokhov D.V."/>
        </authorList>
    </citation>
    <scope>NUCLEOTIDE SEQUENCE [LARGE SCALE GENOMIC DNA]</scope>
    <source>
        <strain evidence="2 3">Phocoena C-264-GEN</strain>
    </source>
</reference>
<dbReference type="Proteomes" id="UP000501060">
    <property type="component" value="Chromosome"/>
</dbReference>
<protein>
    <submittedName>
        <fullName evidence="2">Phosphotransferase</fullName>
    </submittedName>
</protein>
<gene>
    <name evidence="2" type="ORF">HGG69_02760</name>
</gene>
<dbReference type="InterPro" id="IPR052077">
    <property type="entry name" value="CcrZ_PhaseVar_Mediator"/>
</dbReference>
<dbReference type="RefSeq" id="WP_169605259.1">
    <property type="nucleotide sequence ID" value="NZ_CP051481.1"/>
</dbReference>
<dbReference type="GO" id="GO:0016740">
    <property type="term" value="F:transferase activity"/>
    <property type="evidence" value="ECO:0007669"/>
    <property type="project" value="UniProtKB-KW"/>
</dbReference>
<dbReference type="Pfam" id="PF01636">
    <property type="entry name" value="APH"/>
    <property type="match status" value="1"/>
</dbReference>
<dbReference type="KEGG" id="mphe:HGG69_02760"/>
<proteinExistence type="predicted"/>
<dbReference type="InterPro" id="IPR002575">
    <property type="entry name" value="Aminoglycoside_PTrfase"/>
</dbReference>
<dbReference type="SUPFAM" id="SSF56112">
    <property type="entry name" value="Protein kinase-like (PK-like)"/>
    <property type="match status" value="1"/>
</dbReference>
<evidence type="ECO:0000259" key="1">
    <source>
        <dbReference type="Pfam" id="PF01636"/>
    </source>
</evidence>
<dbReference type="PANTHER" id="PTHR40086:SF1">
    <property type="entry name" value="CELL CYCLE REGULATOR CCRZ"/>
    <property type="match status" value="1"/>
</dbReference>
<feature type="domain" description="Aminoglycoside phosphotransferase" evidence="1">
    <location>
        <begin position="57"/>
        <end position="201"/>
    </location>
</feature>
<dbReference type="AlphaFoldDB" id="A0A858U415"/>
<name>A0A858U415_9MOLU</name>
<sequence length="252" mass="30081">MKLIKNQGFTNKTFHDVENNRFVKEKQYDEFNHKVDYFQLNRFDFSPKTISNDEHYLTTEFIEGVNPEMTNDVLIQIGKSLIQLHNSKLKLPPCQLSRRFKIYRKKVADLKRSIPVLDKYYKKINLFLRNVDQSAPCHNDYWKNNLILEKDTNKLFVIDWEYASMGDVHFDLAYIIEQENLSDEQIKVLLNAYGDDYSPYKLQIHRILVDALIVLWVNKFPVKPFDESEYIQRIETNFSKLNSMENDIYKCS</sequence>
<organism evidence="2 3">
    <name type="scientific">Mycoplasma phocoenae</name>
    <dbReference type="NCBI Taxonomy" id="754517"/>
    <lineage>
        <taxon>Bacteria</taxon>
        <taxon>Bacillati</taxon>
        <taxon>Mycoplasmatota</taxon>
        <taxon>Mollicutes</taxon>
        <taxon>Mycoplasmataceae</taxon>
        <taxon>Mycoplasma</taxon>
    </lineage>
</organism>
<keyword evidence="3" id="KW-1185">Reference proteome</keyword>